<accession>A0A9N7ZF54</accession>
<feature type="compositionally biased region" description="Basic and acidic residues" evidence="1">
    <location>
        <begin position="18"/>
        <end position="34"/>
    </location>
</feature>
<dbReference type="EMBL" id="CADEAL010004505">
    <property type="protein sequence ID" value="CAB1461042.1"/>
    <property type="molecule type" value="Genomic_DNA"/>
</dbReference>
<comment type="caution">
    <text evidence="2">The sequence shown here is derived from an EMBL/GenBank/DDBJ whole genome shotgun (WGS) entry which is preliminary data.</text>
</comment>
<dbReference type="Proteomes" id="UP001153269">
    <property type="component" value="Unassembled WGS sequence"/>
</dbReference>
<dbReference type="AlphaFoldDB" id="A0A9N7ZF54"/>
<feature type="region of interest" description="Disordered" evidence="1">
    <location>
        <begin position="77"/>
        <end position="97"/>
    </location>
</feature>
<evidence type="ECO:0000313" key="3">
    <source>
        <dbReference type="Proteomes" id="UP001153269"/>
    </source>
</evidence>
<gene>
    <name evidence="2" type="ORF">PLEPLA_LOCUS48917</name>
</gene>
<organism evidence="2 3">
    <name type="scientific">Pleuronectes platessa</name>
    <name type="common">European plaice</name>
    <dbReference type="NCBI Taxonomy" id="8262"/>
    <lineage>
        <taxon>Eukaryota</taxon>
        <taxon>Metazoa</taxon>
        <taxon>Chordata</taxon>
        <taxon>Craniata</taxon>
        <taxon>Vertebrata</taxon>
        <taxon>Euteleostomi</taxon>
        <taxon>Actinopterygii</taxon>
        <taxon>Neopterygii</taxon>
        <taxon>Teleostei</taxon>
        <taxon>Neoteleostei</taxon>
        <taxon>Acanthomorphata</taxon>
        <taxon>Carangaria</taxon>
        <taxon>Pleuronectiformes</taxon>
        <taxon>Pleuronectoidei</taxon>
        <taxon>Pleuronectidae</taxon>
        <taxon>Pleuronectes</taxon>
    </lineage>
</organism>
<protein>
    <submittedName>
        <fullName evidence="2">Uncharacterized protein</fullName>
    </submittedName>
</protein>
<reference evidence="2" key="1">
    <citation type="submission" date="2020-03" db="EMBL/GenBank/DDBJ databases">
        <authorList>
            <person name="Weist P."/>
        </authorList>
    </citation>
    <scope>NUCLEOTIDE SEQUENCE</scope>
</reference>
<name>A0A9N7ZF54_PLEPL</name>
<sequence length="97" mass="11489">MSWSHGRAQKRRRQISTELKEQSGRRKERERLGEAGEEAWWKTPTEEEEVGALHARVRQPACLACWHQPLDDDQEMRHSWMSSGSESENRITRHYTT</sequence>
<feature type="region of interest" description="Disordered" evidence="1">
    <location>
        <begin position="1"/>
        <end position="46"/>
    </location>
</feature>
<proteinExistence type="predicted"/>
<evidence type="ECO:0000313" key="2">
    <source>
        <dbReference type="EMBL" id="CAB1461042.1"/>
    </source>
</evidence>
<evidence type="ECO:0000256" key="1">
    <source>
        <dbReference type="SAM" id="MobiDB-lite"/>
    </source>
</evidence>
<keyword evidence="3" id="KW-1185">Reference proteome</keyword>